<proteinExistence type="predicted"/>
<accession>A0AA39IA85</accession>
<evidence type="ECO:0000313" key="1">
    <source>
        <dbReference type="EMBL" id="KAK0420700.1"/>
    </source>
</evidence>
<name>A0AA39IA85_9BILA</name>
<reference evidence="1" key="1">
    <citation type="submission" date="2023-06" db="EMBL/GenBank/DDBJ databases">
        <title>Genomic analysis of the entomopathogenic nematode Steinernema hermaphroditum.</title>
        <authorList>
            <person name="Schwarz E.M."/>
            <person name="Heppert J.K."/>
            <person name="Baniya A."/>
            <person name="Schwartz H.T."/>
            <person name="Tan C.-H."/>
            <person name="Antoshechkin I."/>
            <person name="Sternberg P.W."/>
            <person name="Goodrich-Blair H."/>
            <person name="Dillman A.R."/>
        </authorList>
    </citation>
    <scope>NUCLEOTIDE SEQUENCE</scope>
    <source>
        <strain evidence="1">PS9179</strain>
        <tissue evidence="1">Whole animal</tissue>
    </source>
</reference>
<dbReference type="Proteomes" id="UP001175271">
    <property type="component" value="Unassembled WGS sequence"/>
</dbReference>
<comment type="caution">
    <text evidence="1">The sequence shown here is derived from an EMBL/GenBank/DDBJ whole genome shotgun (WGS) entry which is preliminary data.</text>
</comment>
<keyword evidence="2" id="KW-1185">Reference proteome</keyword>
<sequence>MNGLPSDFYEKICVVGCSSRYTDILHLFKELRHIAGNFGVFAQRMFDSCCYSHFYITRDSAKIDCIQKYSREDNEDLSDLSDIYVSWILIVFMDRNAVNVDRDGAERVRNIRQRDSRFCLQMDSPIVSEPWAEWLLTWKLHCLTITTELHDSAIELCKRIVERGTLTNMILPDGASDGRIVEMAKSALLHERFISLCFEGFGALKEILNFWRVNARRLSGKDVFFDGTYFVSMEHMNKGFGLCNEEDWMSIEKQYAYFPRTLFKAPSKPRCLNFEWRRSVNEKHNMFMFYDSVFDNDITMRIGLFFA</sequence>
<dbReference type="EMBL" id="JAUCMV010000002">
    <property type="protein sequence ID" value="KAK0420700.1"/>
    <property type="molecule type" value="Genomic_DNA"/>
</dbReference>
<dbReference type="AlphaFoldDB" id="A0AA39IA85"/>
<evidence type="ECO:0000313" key="2">
    <source>
        <dbReference type="Proteomes" id="UP001175271"/>
    </source>
</evidence>
<gene>
    <name evidence="1" type="ORF">QR680_014833</name>
</gene>
<organism evidence="1 2">
    <name type="scientific">Steinernema hermaphroditum</name>
    <dbReference type="NCBI Taxonomy" id="289476"/>
    <lineage>
        <taxon>Eukaryota</taxon>
        <taxon>Metazoa</taxon>
        <taxon>Ecdysozoa</taxon>
        <taxon>Nematoda</taxon>
        <taxon>Chromadorea</taxon>
        <taxon>Rhabditida</taxon>
        <taxon>Tylenchina</taxon>
        <taxon>Panagrolaimomorpha</taxon>
        <taxon>Strongyloidoidea</taxon>
        <taxon>Steinernematidae</taxon>
        <taxon>Steinernema</taxon>
    </lineage>
</organism>
<protein>
    <submittedName>
        <fullName evidence="1">Uncharacterized protein</fullName>
    </submittedName>
</protein>